<dbReference type="GO" id="GO:0005634">
    <property type="term" value="C:nucleus"/>
    <property type="evidence" value="ECO:0007669"/>
    <property type="project" value="UniProtKB-SubCell"/>
</dbReference>
<evidence type="ECO:0000256" key="7">
    <source>
        <dbReference type="ARBA" id="ARBA00023242"/>
    </source>
</evidence>
<evidence type="ECO:0000313" key="13">
    <source>
        <dbReference type="Proteomes" id="UP000054350"/>
    </source>
</evidence>
<feature type="compositionally biased region" description="Low complexity" evidence="10">
    <location>
        <begin position="246"/>
        <end position="293"/>
    </location>
</feature>
<feature type="compositionally biased region" description="Gly residues" evidence="10">
    <location>
        <begin position="673"/>
        <end position="685"/>
    </location>
</feature>
<evidence type="ECO:0000256" key="5">
    <source>
        <dbReference type="ARBA" id="ARBA00022771"/>
    </source>
</evidence>
<dbReference type="InterPro" id="IPR036236">
    <property type="entry name" value="Znf_C2H2_sf"/>
</dbReference>
<feature type="compositionally biased region" description="Pro residues" evidence="10">
    <location>
        <begin position="62"/>
        <end position="71"/>
    </location>
</feature>
<comment type="subcellular location">
    <subcellularLocation>
        <location evidence="1">Nucleus</location>
    </subcellularLocation>
</comment>
<feature type="compositionally biased region" description="Polar residues" evidence="10">
    <location>
        <begin position="204"/>
        <end position="220"/>
    </location>
</feature>
<dbReference type="Gene3D" id="3.30.160.60">
    <property type="entry name" value="Classic Zinc Finger"/>
    <property type="match status" value="2"/>
</dbReference>
<sequence length="685" mass="70476">MTGSDAPQATQAAPPGNAGASEQPAAGTVDVAPYLDLLARDPTFLNRLLDAAQHQQTQAGATPPPLAPAPAPAMAQPSPQDRALPAVPAAAASASPPAPTATDANDDDWPCQWTGCAQRFTDSDGLLQHLDADHIGRKKLGNLCLECKWVLPDGQLCGVAKTKRDHITSHLRVHIRAQPHVCETCRRRFKRDYDLRKHERTHAAESSSTTNRGVADESSCTPSLFKQMEKKMTDQFKALLQSHFRSSASGSGSSRSMSSKGSSSSASSTTSPSPAAHAATTTTTTGAASAGGTQYAQNDGLADLLGPAVGAPAITAPPPGSSMSPMNLGGMGLASTTSPMAHVSPPMAVSPYGSSSTTTTKSMSPANLGTKRPALDDLDQFLEDIKRQRVAPVYDETLMAALDTLPSVPTTDPLLLDMDPTSLSTVLAYLDTLDANMMLDAELANLLATDPLLVGVPGLPPTYASATAPYAPPFGAAPPPPLDMFPAGIQHAPPPFAAPGTMLGIDPAAAAAAAAAMYGYAPAPPMATPMPPPMMSMMPPPMGAMPGMPGMAPPQLPPRPAAAPLAAPGYLPYASAPPPPPAPYPYANPYVTPPYAAVAAPAYNARASSSSSSSKANDYEDEKGAMVLGNVKPEDRRAAQRAKREARRAARSAERSGRATPPAGEQPTLRGASGPGGDGDAGGDR</sequence>
<dbReference type="GO" id="GO:0008270">
    <property type="term" value="F:zinc ion binding"/>
    <property type="evidence" value="ECO:0007669"/>
    <property type="project" value="UniProtKB-KW"/>
</dbReference>
<evidence type="ECO:0000259" key="11">
    <source>
        <dbReference type="PROSITE" id="PS50157"/>
    </source>
</evidence>
<dbReference type="PANTHER" id="PTHR47257:SF1">
    <property type="entry name" value="PH-RESPONSE TRANSCRIPTION FACTOR PACC_RIM101"/>
    <property type="match status" value="1"/>
</dbReference>
<evidence type="ECO:0000256" key="4">
    <source>
        <dbReference type="ARBA" id="ARBA00022737"/>
    </source>
</evidence>
<evidence type="ECO:0000313" key="12">
    <source>
        <dbReference type="EMBL" id="KNE71526.1"/>
    </source>
</evidence>
<evidence type="ECO:0000256" key="9">
    <source>
        <dbReference type="PROSITE-ProRule" id="PRU00042"/>
    </source>
</evidence>
<keyword evidence="3" id="KW-0479">Metal-binding</keyword>
<feature type="region of interest" description="Disordered" evidence="10">
    <location>
        <begin position="53"/>
        <end position="107"/>
    </location>
</feature>
<keyword evidence="6" id="KW-0862">Zinc</keyword>
<keyword evidence="7" id="KW-0539">Nucleus</keyword>
<feature type="compositionally biased region" description="Low complexity" evidence="10">
    <location>
        <begin position="72"/>
        <end position="103"/>
    </location>
</feature>
<feature type="domain" description="C2H2-type" evidence="11">
    <location>
        <begin position="109"/>
        <end position="139"/>
    </location>
</feature>
<reference evidence="12 13" key="1">
    <citation type="submission" date="2009-11" db="EMBL/GenBank/DDBJ databases">
        <title>Annotation of Allomyces macrogynus ATCC 38327.</title>
        <authorList>
            <consortium name="The Broad Institute Genome Sequencing Platform"/>
            <person name="Russ C."/>
            <person name="Cuomo C."/>
            <person name="Burger G."/>
            <person name="Gray M.W."/>
            <person name="Holland P.W.H."/>
            <person name="King N."/>
            <person name="Lang F.B.F."/>
            <person name="Roger A.J."/>
            <person name="Ruiz-Trillo I."/>
            <person name="Young S.K."/>
            <person name="Zeng Q."/>
            <person name="Gargeya S."/>
            <person name="Fitzgerald M."/>
            <person name="Haas B."/>
            <person name="Abouelleil A."/>
            <person name="Alvarado L."/>
            <person name="Arachchi H.M."/>
            <person name="Berlin A."/>
            <person name="Chapman S.B."/>
            <person name="Gearin G."/>
            <person name="Goldberg J."/>
            <person name="Griggs A."/>
            <person name="Gujja S."/>
            <person name="Hansen M."/>
            <person name="Heiman D."/>
            <person name="Howarth C."/>
            <person name="Larimer J."/>
            <person name="Lui A."/>
            <person name="MacDonald P.J.P."/>
            <person name="McCowen C."/>
            <person name="Montmayeur A."/>
            <person name="Murphy C."/>
            <person name="Neiman D."/>
            <person name="Pearson M."/>
            <person name="Priest M."/>
            <person name="Roberts A."/>
            <person name="Saif S."/>
            <person name="Shea T."/>
            <person name="Sisk P."/>
            <person name="Stolte C."/>
            <person name="Sykes S."/>
            <person name="Wortman J."/>
            <person name="Nusbaum C."/>
            <person name="Birren B."/>
        </authorList>
    </citation>
    <scope>NUCLEOTIDE SEQUENCE [LARGE SCALE GENOMIC DNA]</scope>
    <source>
        <strain evidence="12 13">ATCC 38327</strain>
    </source>
</reference>
<feature type="region of interest" description="Disordered" evidence="10">
    <location>
        <begin position="1"/>
        <end position="25"/>
    </location>
</feature>
<feature type="compositionally biased region" description="Low complexity" evidence="10">
    <location>
        <begin position="354"/>
        <end position="364"/>
    </location>
</feature>
<dbReference type="OrthoDB" id="6155966at2759"/>
<reference evidence="13" key="2">
    <citation type="submission" date="2009-11" db="EMBL/GenBank/DDBJ databases">
        <title>The Genome Sequence of Allomyces macrogynus strain ATCC 38327.</title>
        <authorList>
            <consortium name="The Broad Institute Genome Sequencing Platform"/>
            <person name="Russ C."/>
            <person name="Cuomo C."/>
            <person name="Shea T."/>
            <person name="Young S.K."/>
            <person name="Zeng Q."/>
            <person name="Koehrsen M."/>
            <person name="Haas B."/>
            <person name="Borodovsky M."/>
            <person name="Guigo R."/>
            <person name="Alvarado L."/>
            <person name="Berlin A."/>
            <person name="Borenstein D."/>
            <person name="Chen Z."/>
            <person name="Engels R."/>
            <person name="Freedman E."/>
            <person name="Gellesch M."/>
            <person name="Goldberg J."/>
            <person name="Griggs A."/>
            <person name="Gujja S."/>
            <person name="Heiman D."/>
            <person name="Hepburn T."/>
            <person name="Howarth C."/>
            <person name="Jen D."/>
            <person name="Larson L."/>
            <person name="Lewis B."/>
            <person name="Mehta T."/>
            <person name="Park D."/>
            <person name="Pearson M."/>
            <person name="Roberts A."/>
            <person name="Saif S."/>
            <person name="Shenoy N."/>
            <person name="Sisk P."/>
            <person name="Stolte C."/>
            <person name="Sykes S."/>
            <person name="Walk T."/>
            <person name="White J."/>
            <person name="Yandava C."/>
            <person name="Burger G."/>
            <person name="Gray M.W."/>
            <person name="Holland P.W.H."/>
            <person name="King N."/>
            <person name="Lang F.B.F."/>
            <person name="Roger A.J."/>
            <person name="Ruiz-Trillo I."/>
            <person name="Lander E."/>
            <person name="Nusbaum C."/>
        </authorList>
    </citation>
    <scope>NUCLEOTIDE SEQUENCE [LARGE SCALE GENOMIC DNA]</scope>
    <source>
        <strain evidence="13">ATCC 38327</strain>
    </source>
</reference>
<feature type="region of interest" description="Disordered" evidence="10">
    <location>
        <begin position="198"/>
        <end position="220"/>
    </location>
</feature>
<dbReference type="EMBL" id="GG745372">
    <property type="protein sequence ID" value="KNE71526.1"/>
    <property type="molecule type" value="Genomic_DNA"/>
</dbReference>
<keyword evidence="5 9" id="KW-0863">Zinc-finger</keyword>
<evidence type="ECO:0000256" key="2">
    <source>
        <dbReference type="ARBA" id="ARBA00022491"/>
    </source>
</evidence>
<dbReference type="PANTHER" id="PTHR47257">
    <property type="entry name" value="PH-RESPONSE TRANSCRIPTION FACTOR PACC/RIM101"/>
    <property type="match status" value="1"/>
</dbReference>
<dbReference type="Proteomes" id="UP000054350">
    <property type="component" value="Unassembled WGS sequence"/>
</dbReference>
<feature type="region of interest" description="Disordered" evidence="10">
    <location>
        <begin position="606"/>
        <end position="685"/>
    </location>
</feature>
<gene>
    <name evidence="12" type="ORF">AMAG_20380</name>
</gene>
<dbReference type="eggNOG" id="KOG1721">
    <property type="taxonomic scope" value="Eukaryota"/>
</dbReference>
<evidence type="ECO:0000256" key="6">
    <source>
        <dbReference type="ARBA" id="ARBA00022833"/>
    </source>
</evidence>
<feature type="region of interest" description="Disordered" evidence="10">
    <location>
        <begin position="245"/>
        <end position="294"/>
    </location>
</feature>
<dbReference type="SUPFAM" id="SSF57667">
    <property type="entry name" value="beta-beta-alpha zinc fingers"/>
    <property type="match status" value="2"/>
</dbReference>
<dbReference type="InterPro" id="IPR050806">
    <property type="entry name" value="pacC/RIM101"/>
</dbReference>
<evidence type="ECO:0000256" key="8">
    <source>
        <dbReference type="ARBA" id="ARBA00038089"/>
    </source>
</evidence>
<dbReference type="OMA" id="FGREDSC"/>
<feature type="domain" description="C2H2-type" evidence="11">
    <location>
        <begin position="145"/>
        <end position="179"/>
    </location>
</feature>
<organism evidence="12 13">
    <name type="scientific">Allomyces macrogynus (strain ATCC 38327)</name>
    <name type="common">Allomyces javanicus var. macrogynus</name>
    <dbReference type="NCBI Taxonomy" id="578462"/>
    <lineage>
        <taxon>Eukaryota</taxon>
        <taxon>Fungi</taxon>
        <taxon>Fungi incertae sedis</taxon>
        <taxon>Blastocladiomycota</taxon>
        <taxon>Blastocladiomycetes</taxon>
        <taxon>Blastocladiales</taxon>
        <taxon>Blastocladiaceae</taxon>
        <taxon>Allomyces</taxon>
    </lineage>
</organism>
<dbReference type="STRING" id="578462.A0A0L0T9Y1"/>
<dbReference type="VEuPathDB" id="FungiDB:AMAG_20380"/>
<dbReference type="PROSITE" id="PS50157">
    <property type="entry name" value="ZINC_FINGER_C2H2_2"/>
    <property type="match status" value="3"/>
</dbReference>
<feature type="region of interest" description="Disordered" evidence="10">
    <location>
        <begin position="350"/>
        <end position="371"/>
    </location>
</feature>
<dbReference type="InterPro" id="IPR013087">
    <property type="entry name" value="Znf_C2H2_type"/>
</dbReference>
<keyword evidence="13" id="KW-1185">Reference proteome</keyword>
<name>A0A0L0T9Y1_ALLM3</name>
<keyword evidence="2" id="KW-0678">Repressor</keyword>
<feature type="compositionally biased region" description="Polar residues" evidence="10">
    <location>
        <begin position="1"/>
        <end position="11"/>
    </location>
</feature>
<evidence type="ECO:0000256" key="1">
    <source>
        <dbReference type="ARBA" id="ARBA00004123"/>
    </source>
</evidence>
<evidence type="ECO:0000256" key="10">
    <source>
        <dbReference type="SAM" id="MobiDB-lite"/>
    </source>
</evidence>
<dbReference type="AlphaFoldDB" id="A0A0L0T9Y1"/>
<comment type="similarity">
    <text evidence="8">Belongs to the pacC/RIM101 family.</text>
</comment>
<accession>A0A0L0T9Y1</accession>
<evidence type="ECO:0000256" key="3">
    <source>
        <dbReference type="ARBA" id="ARBA00022723"/>
    </source>
</evidence>
<feature type="compositionally biased region" description="Basic and acidic residues" evidence="10">
    <location>
        <begin position="647"/>
        <end position="657"/>
    </location>
</feature>
<dbReference type="SMART" id="SM00355">
    <property type="entry name" value="ZnF_C2H2"/>
    <property type="match status" value="2"/>
</dbReference>
<proteinExistence type="inferred from homology"/>
<keyword evidence="4" id="KW-0677">Repeat</keyword>
<dbReference type="PROSITE" id="PS00028">
    <property type="entry name" value="ZINC_FINGER_C2H2_1"/>
    <property type="match status" value="2"/>
</dbReference>
<feature type="domain" description="C2H2-type" evidence="11">
    <location>
        <begin position="180"/>
        <end position="207"/>
    </location>
</feature>
<protein>
    <recommendedName>
        <fullName evidence="11">C2H2-type domain-containing protein</fullName>
    </recommendedName>
</protein>